<dbReference type="eggNOG" id="ENOG502RYRP">
    <property type="taxonomic scope" value="Eukaryota"/>
</dbReference>
<dbReference type="InterPro" id="IPR029069">
    <property type="entry name" value="HotDog_dom_sf"/>
</dbReference>
<protein>
    <recommendedName>
        <fullName evidence="4">Thioesterase domain-containing protein</fullName>
    </recommendedName>
</protein>
<evidence type="ECO:0008006" key="4">
    <source>
        <dbReference type="Google" id="ProtNLM"/>
    </source>
</evidence>
<dbReference type="GO" id="GO:0016297">
    <property type="term" value="F:fatty acyl-[ACP] hydrolase activity"/>
    <property type="evidence" value="ECO:0007669"/>
    <property type="project" value="TreeGrafter"/>
</dbReference>
<organism evidence="2">
    <name type="scientific">Oryza punctata</name>
    <name type="common">Red rice</name>
    <dbReference type="NCBI Taxonomy" id="4537"/>
    <lineage>
        <taxon>Eukaryota</taxon>
        <taxon>Viridiplantae</taxon>
        <taxon>Streptophyta</taxon>
        <taxon>Embryophyta</taxon>
        <taxon>Tracheophyta</taxon>
        <taxon>Spermatophyta</taxon>
        <taxon>Magnoliopsida</taxon>
        <taxon>Liliopsida</taxon>
        <taxon>Poales</taxon>
        <taxon>Poaceae</taxon>
        <taxon>BOP clade</taxon>
        <taxon>Oryzoideae</taxon>
        <taxon>Oryzeae</taxon>
        <taxon>Oryzinae</taxon>
        <taxon>Oryza</taxon>
    </lineage>
</organism>
<dbReference type="InterPro" id="IPR050563">
    <property type="entry name" value="4-hydroxybenzoyl-CoA_TE"/>
</dbReference>
<dbReference type="Proteomes" id="UP000026962">
    <property type="component" value="Chromosome 2"/>
</dbReference>
<keyword evidence="3" id="KW-1185">Reference proteome</keyword>
<proteinExistence type="predicted"/>
<dbReference type="GO" id="GO:0009507">
    <property type="term" value="C:chloroplast"/>
    <property type="evidence" value="ECO:0007669"/>
    <property type="project" value="TreeGrafter"/>
</dbReference>
<reference evidence="2" key="1">
    <citation type="submission" date="2015-04" db="UniProtKB">
        <authorList>
            <consortium name="EnsemblPlants"/>
        </authorList>
    </citation>
    <scope>IDENTIFICATION</scope>
</reference>
<accession>A0A0E0K371</accession>
<dbReference type="Gramene" id="OPUNC02G24350.1">
    <property type="protein sequence ID" value="OPUNC02G24350.1"/>
    <property type="gene ID" value="OPUNC02G24350"/>
</dbReference>
<dbReference type="PANTHER" id="PTHR31793">
    <property type="entry name" value="4-HYDROXYBENZOYL-COA THIOESTERASE FAMILY MEMBER"/>
    <property type="match status" value="1"/>
</dbReference>
<dbReference type="SUPFAM" id="SSF54637">
    <property type="entry name" value="Thioesterase/thiol ester dehydrase-isomerase"/>
    <property type="match status" value="2"/>
</dbReference>
<dbReference type="CDD" id="cd00586">
    <property type="entry name" value="4HBT"/>
    <property type="match status" value="2"/>
</dbReference>
<name>A0A0E0K371_ORYPU</name>
<dbReference type="Gene3D" id="3.10.129.10">
    <property type="entry name" value="Hotdog Thioesterase"/>
    <property type="match status" value="2"/>
</dbReference>
<feature type="region of interest" description="Disordered" evidence="1">
    <location>
        <begin position="205"/>
        <end position="238"/>
    </location>
</feature>
<dbReference type="FunFam" id="3.10.129.10:FF:000066">
    <property type="entry name" value="Acyl-acyl carrier protein thioesterase ATL3 chloroplastic"/>
    <property type="match status" value="1"/>
</dbReference>
<sequence>MIKQPSVSLAPNTSCHPQHALSRAAAAAGSARSHRTTCLHLAVLHVGRHSHRRHARALCSHEAFSAKNNTNHDVKLRARKFFEMEMSVRDCELDQYGVVNNVVYASYVERAREELAEFLGVSASTVACTGNAMAVSEQNLKYFTPLKHGNKFVVKVTIQIKGVRIYADQFIETLPDRKLVLEAKATIVCLNREYRPTRVFPELSSKQPSVGNGIATNASNPQHALPTRAGSSRSRRSSLHLAGRHSHRWCHARALCAAPNLHSREAIVSAKDNTNQDPNLRARKFFELEMSVSDCDIDQYGVVNNAVYANYVERAREELAAILGVSASTVACTGKAMAISEQNLKYLNPLKLVLESTATIVCLNGEHRPTRVFPELSSKLLDFFSPQESCSD</sequence>
<evidence type="ECO:0000313" key="3">
    <source>
        <dbReference type="Proteomes" id="UP000026962"/>
    </source>
</evidence>
<feature type="compositionally biased region" description="Polar residues" evidence="1">
    <location>
        <begin position="205"/>
        <end position="222"/>
    </location>
</feature>
<evidence type="ECO:0000256" key="1">
    <source>
        <dbReference type="SAM" id="MobiDB-lite"/>
    </source>
</evidence>
<dbReference type="HOGENOM" id="CLU_614481_0_0_1"/>
<reference evidence="2" key="2">
    <citation type="submission" date="2018-05" db="EMBL/GenBank/DDBJ databases">
        <title>OpunRS2 (Oryza punctata Reference Sequence Version 2).</title>
        <authorList>
            <person name="Zhang J."/>
            <person name="Kudrna D."/>
            <person name="Lee S."/>
            <person name="Talag J."/>
            <person name="Welchert J."/>
            <person name="Wing R.A."/>
        </authorList>
    </citation>
    <scope>NUCLEOTIDE SEQUENCE [LARGE SCALE GENOMIC DNA]</scope>
</reference>
<dbReference type="Pfam" id="PF13279">
    <property type="entry name" value="4HBT_2"/>
    <property type="match status" value="2"/>
</dbReference>
<dbReference type="EnsemblPlants" id="OPUNC02G24350.1">
    <property type="protein sequence ID" value="OPUNC02G24350.1"/>
    <property type="gene ID" value="OPUNC02G24350"/>
</dbReference>
<evidence type="ECO:0000313" key="2">
    <source>
        <dbReference type="EnsemblPlants" id="OPUNC02G24350.1"/>
    </source>
</evidence>
<dbReference type="PANTHER" id="PTHR31793:SF4">
    <property type="entry name" value="OS02G0659700 PROTEIN"/>
    <property type="match status" value="1"/>
</dbReference>
<dbReference type="AlphaFoldDB" id="A0A0E0K371"/>